<organism evidence="6 7">
    <name type="scientific">Exilibacterium tricleocarpae</name>
    <dbReference type="NCBI Taxonomy" id="2591008"/>
    <lineage>
        <taxon>Bacteria</taxon>
        <taxon>Pseudomonadati</taxon>
        <taxon>Pseudomonadota</taxon>
        <taxon>Gammaproteobacteria</taxon>
        <taxon>Cellvibrionales</taxon>
        <taxon>Cellvibrionaceae</taxon>
        <taxon>Exilibacterium</taxon>
    </lineage>
</organism>
<evidence type="ECO:0000313" key="6">
    <source>
        <dbReference type="EMBL" id="TQV85206.1"/>
    </source>
</evidence>
<feature type="transmembrane region" description="Helical" evidence="5">
    <location>
        <begin position="13"/>
        <end position="34"/>
    </location>
</feature>
<keyword evidence="4" id="KW-0804">Transcription</keyword>
<evidence type="ECO:0000313" key="7">
    <source>
        <dbReference type="Proteomes" id="UP000319732"/>
    </source>
</evidence>
<evidence type="ECO:0000256" key="2">
    <source>
        <dbReference type="ARBA" id="ARBA00023015"/>
    </source>
</evidence>
<keyword evidence="3" id="KW-0238">DNA-binding</keyword>
<comment type="similarity">
    <text evidence="1">Belongs to the phage antitermination Q type 1 family.</text>
</comment>
<keyword evidence="5" id="KW-0812">Transmembrane</keyword>
<keyword evidence="5" id="KW-0472">Membrane</keyword>
<dbReference type="Gene3D" id="1.10.10.10">
    <property type="entry name" value="Winged helix-like DNA-binding domain superfamily/Winged helix DNA-binding domain"/>
    <property type="match status" value="1"/>
</dbReference>
<reference evidence="6 7" key="1">
    <citation type="submission" date="2019-06" db="EMBL/GenBank/DDBJ databases">
        <title>Whole genome sequence for Cellvibrionaceae sp. R142.</title>
        <authorList>
            <person name="Wang G."/>
        </authorList>
    </citation>
    <scope>NUCLEOTIDE SEQUENCE [LARGE SCALE GENOMIC DNA]</scope>
    <source>
        <strain evidence="6 7">R142</strain>
    </source>
</reference>
<sequence>MSFEETEQKLTQWGQWVIFASGVTGYVSPAFALIKGNMGAVYPQPCISDDEALLVDRAVGRLLGRDRELGRCVVLYFVRGLTVRALGKELGLSKDRAATSLRAGVAWVDSDLSRVAA</sequence>
<comment type="caution">
    <text evidence="6">The sequence shown here is derived from an EMBL/GenBank/DDBJ whole genome shotgun (WGS) entry which is preliminary data.</text>
</comment>
<evidence type="ECO:0000256" key="4">
    <source>
        <dbReference type="ARBA" id="ARBA00023163"/>
    </source>
</evidence>
<gene>
    <name evidence="6" type="ORF">FKG94_03180</name>
</gene>
<evidence type="ECO:0000256" key="1">
    <source>
        <dbReference type="ARBA" id="ARBA00010234"/>
    </source>
</evidence>
<dbReference type="EMBL" id="VHSG01000004">
    <property type="protein sequence ID" value="TQV85206.1"/>
    <property type="molecule type" value="Genomic_DNA"/>
</dbReference>
<dbReference type="OrthoDB" id="6401714at2"/>
<dbReference type="InterPro" id="IPR010534">
    <property type="entry name" value="Phage_933W_GpQ"/>
</dbReference>
<evidence type="ECO:0000256" key="3">
    <source>
        <dbReference type="ARBA" id="ARBA00023125"/>
    </source>
</evidence>
<dbReference type="Pfam" id="PF06530">
    <property type="entry name" value="Phage_antitermQ"/>
    <property type="match status" value="1"/>
</dbReference>
<keyword evidence="7" id="KW-1185">Reference proteome</keyword>
<keyword evidence="2" id="KW-0805">Transcription regulation</keyword>
<name>A0A545U6V8_9GAMM</name>
<protein>
    <submittedName>
        <fullName evidence="6">Antitermination protein Q</fullName>
    </submittedName>
</protein>
<dbReference type="GO" id="GO:0003677">
    <property type="term" value="F:DNA binding"/>
    <property type="evidence" value="ECO:0007669"/>
    <property type="project" value="UniProtKB-KW"/>
</dbReference>
<dbReference type="AlphaFoldDB" id="A0A545U6V8"/>
<accession>A0A545U6V8</accession>
<dbReference type="GO" id="GO:0060567">
    <property type="term" value="P:negative regulation of termination of DNA-templated transcription"/>
    <property type="evidence" value="ECO:0007669"/>
    <property type="project" value="InterPro"/>
</dbReference>
<dbReference type="RefSeq" id="WP_142902754.1">
    <property type="nucleotide sequence ID" value="NZ_ML660088.1"/>
</dbReference>
<dbReference type="Proteomes" id="UP000319732">
    <property type="component" value="Unassembled WGS sequence"/>
</dbReference>
<proteinExistence type="inferred from homology"/>
<dbReference type="InterPro" id="IPR036388">
    <property type="entry name" value="WH-like_DNA-bd_sf"/>
</dbReference>
<keyword evidence="5" id="KW-1133">Transmembrane helix</keyword>
<evidence type="ECO:0000256" key="5">
    <source>
        <dbReference type="SAM" id="Phobius"/>
    </source>
</evidence>